<dbReference type="GO" id="GO:0005634">
    <property type="term" value="C:nucleus"/>
    <property type="evidence" value="ECO:0007669"/>
    <property type="project" value="InterPro"/>
</dbReference>
<dbReference type="Gene3D" id="3.30.1120.90">
    <property type="entry name" value="Nucleosome assembly protein"/>
    <property type="match status" value="1"/>
</dbReference>
<dbReference type="GO" id="GO:0006334">
    <property type="term" value="P:nucleosome assembly"/>
    <property type="evidence" value="ECO:0007669"/>
    <property type="project" value="InterPro"/>
</dbReference>
<name>A0A9P6KI39_9FUNG</name>
<comment type="similarity">
    <text evidence="1 2">Belongs to the nucleosome assembly protein (NAP) family.</text>
</comment>
<sequence>MLEIDQEAFGRVQDDIKALNEQTEKVELELTKKRNELMLPILEKRREIIAKIPKFWPTVLQNSHEIANLVAMDDLPALEHLTDLWVKHDPKDPRNYEIIFTFSDNEYFTNKELIKKIFHKDGEQATEAYTINWKEGKDLTASKGKKDEDSEDSFFSWFKDVDDVTVGQYFANEVFFDAFSVYAGEDEDMFDDESVDLEDEDEDDGEVDEDDEEDDEDDQPAKKKSRK</sequence>
<dbReference type="AlphaFoldDB" id="A0A9P6KI39"/>
<dbReference type="Gene3D" id="1.20.5.1500">
    <property type="match status" value="1"/>
</dbReference>
<keyword evidence="5" id="KW-1185">Reference proteome</keyword>
<reference evidence="4" key="1">
    <citation type="journal article" date="2020" name="Fungal Divers.">
        <title>Resolving the Mortierellaceae phylogeny through synthesis of multi-gene phylogenetics and phylogenomics.</title>
        <authorList>
            <person name="Vandepol N."/>
            <person name="Liber J."/>
            <person name="Desiro A."/>
            <person name="Na H."/>
            <person name="Kennedy M."/>
            <person name="Barry K."/>
            <person name="Grigoriev I.V."/>
            <person name="Miller A.N."/>
            <person name="O'Donnell K."/>
            <person name="Stajich J.E."/>
            <person name="Bonito G."/>
        </authorList>
    </citation>
    <scope>NUCLEOTIDE SEQUENCE</scope>
    <source>
        <strain evidence="4">KOD1015</strain>
    </source>
</reference>
<evidence type="ECO:0000256" key="3">
    <source>
        <dbReference type="SAM" id="MobiDB-lite"/>
    </source>
</evidence>
<proteinExistence type="inferred from homology"/>
<evidence type="ECO:0000256" key="1">
    <source>
        <dbReference type="ARBA" id="ARBA00009947"/>
    </source>
</evidence>
<dbReference type="PANTHER" id="PTHR11875">
    <property type="entry name" value="TESTIS-SPECIFIC Y-ENCODED PROTEIN"/>
    <property type="match status" value="1"/>
</dbReference>
<organism evidence="4 5">
    <name type="scientific">Lunasporangiospora selenospora</name>
    <dbReference type="NCBI Taxonomy" id="979761"/>
    <lineage>
        <taxon>Eukaryota</taxon>
        <taxon>Fungi</taxon>
        <taxon>Fungi incertae sedis</taxon>
        <taxon>Mucoromycota</taxon>
        <taxon>Mortierellomycotina</taxon>
        <taxon>Mortierellomycetes</taxon>
        <taxon>Mortierellales</taxon>
        <taxon>Mortierellaceae</taxon>
        <taxon>Lunasporangiospora</taxon>
    </lineage>
</organism>
<accession>A0A9P6KI39</accession>
<evidence type="ECO:0000313" key="4">
    <source>
        <dbReference type="EMBL" id="KAF9586374.1"/>
    </source>
</evidence>
<dbReference type="SUPFAM" id="SSF143113">
    <property type="entry name" value="NAP-like"/>
    <property type="match status" value="1"/>
</dbReference>
<dbReference type="InterPro" id="IPR037231">
    <property type="entry name" value="NAP-like_sf"/>
</dbReference>
<evidence type="ECO:0000256" key="2">
    <source>
        <dbReference type="RuleBase" id="RU003876"/>
    </source>
</evidence>
<dbReference type="InterPro" id="IPR002164">
    <property type="entry name" value="NAP_family"/>
</dbReference>
<dbReference type="OrthoDB" id="19419at2759"/>
<evidence type="ECO:0000313" key="5">
    <source>
        <dbReference type="Proteomes" id="UP000780801"/>
    </source>
</evidence>
<protein>
    <submittedName>
        <fullName evidence="4">Uncharacterized protein</fullName>
    </submittedName>
</protein>
<dbReference type="EMBL" id="JAABOA010000039">
    <property type="protein sequence ID" value="KAF9586374.1"/>
    <property type="molecule type" value="Genomic_DNA"/>
</dbReference>
<feature type="compositionally biased region" description="Acidic residues" evidence="3">
    <location>
        <begin position="190"/>
        <end position="218"/>
    </location>
</feature>
<gene>
    <name evidence="4" type="ORF">BGW38_006118</name>
</gene>
<feature type="region of interest" description="Disordered" evidence="3">
    <location>
        <begin position="190"/>
        <end position="227"/>
    </location>
</feature>
<dbReference type="Proteomes" id="UP000780801">
    <property type="component" value="Unassembled WGS sequence"/>
</dbReference>
<comment type="caution">
    <text evidence="4">The sequence shown here is derived from an EMBL/GenBank/DDBJ whole genome shotgun (WGS) entry which is preliminary data.</text>
</comment>
<dbReference type="Pfam" id="PF00956">
    <property type="entry name" value="NAP"/>
    <property type="match status" value="1"/>
</dbReference>